<dbReference type="PIRSF" id="PIRSF005378">
    <property type="entry name" value="RNA3'_term_phos_cycl_euk"/>
    <property type="match status" value="1"/>
</dbReference>
<name>A0A7C0U371_DESA2</name>
<comment type="catalytic activity">
    <reaction evidence="4 5">
        <text>a 3'-end 3'-phospho-ribonucleotide-RNA + ATP = a 3'-end 2',3'-cyclophospho-ribonucleotide-RNA + AMP + diphosphate</text>
        <dbReference type="Rhea" id="RHEA:23976"/>
        <dbReference type="Rhea" id="RHEA-COMP:10463"/>
        <dbReference type="Rhea" id="RHEA-COMP:10464"/>
        <dbReference type="ChEBI" id="CHEBI:30616"/>
        <dbReference type="ChEBI" id="CHEBI:33019"/>
        <dbReference type="ChEBI" id="CHEBI:83062"/>
        <dbReference type="ChEBI" id="CHEBI:83064"/>
        <dbReference type="ChEBI" id="CHEBI:456215"/>
        <dbReference type="EC" id="6.5.1.4"/>
    </reaction>
</comment>
<dbReference type="PANTHER" id="PTHR11096:SF0">
    <property type="entry name" value="RNA 3'-TERMINAL PHOSPHATE CYCLASE"/>
    <property type="match status" value="1"/>
</dbReference>
<feature type="domain" description="RNA 3'-terminal phosphate cyclase" evidence="7">
    <location>
        <begin position="8"/>
        <end position="325"/>
    </location>
</feature>
<dbReference type="InterPro" id="IPR013792">
    <property type="entry name" value="RNA3'P_cycl/enolpyr_Trfase_a/b"/>
</dbReference>
<dbReference type="EC" id="6.5.1.4" evidence="5 6"/>
<dbReference type="SUPFAM" id="SSF55205">
    <property type="entry name" value="EPT/RTPC-like"/>
    <property type="match status" value="1"/>
</dbReference>
<sequence length="339" mass="37960">MIKIDGSYGEGGGQVLRTSLALSAILQKPIEIFNIRVKRPKPGLRPQHLACVKAVQKITHADVNGAEIGAKKLRFSPKGIFPGKYNFDIGTAGSTSLVLQSILLPLSMADEVSEIKIKGGTHVPWSPPFHYLKYVFAPMLNSIGIKIELKLYQWGWYPEGGGEIVIRVFPAKELKAQSWNEPPNFSCLKAISASSHLPEHVRKRQIERLIFRLKEIGLEIKSKEEIEASGKGKGSFLFLWIDEKIKAGFSALGAKGKPAEEVAEEVFKYFFTYYRANVCLEEHLADQIIPYLCLASGQSCFKTIISSHLITNIWVINQFLKRKIEYTKSIGEINEIKIT</sequence>
<keyword evidence="5" id="KW-0067">ATP-binding</keyword>
<feature type="active site" description="Tele-AMP-histidine intermediate" evidence="5">
    <location>
        <position position="308"/>
    </location>
</feature>
<evidence type="ECO:0000256" key="1">
    <source>
        <dbReference type="ARBA" id="ARBA00009206"/>
    </source>
</evidence>
<dbReference type="Gene3D" id="3.30.360.20">
    <property type="entry name" value="RNA 3'-terminal phosphate cyclase, insert domain"/>
    <property type="match status" value="1"/>
</dbReference>
<reference evidence="9" key="1">
    <citation type="journal article" date="2020" name="mSystems">
        <title>Genome- and Community-Level Interaction Insights into Carbon Utilization and Element Cycling Functions of Hydrothermarchaeota in Hydrothermal Sediment.</title>
        <authorList>
            <person name="Zhou Z."/>
            <person name="Liu Y."/>
            <person name="Xu W."/>
            <person name="Pan J."/>
            <person name="Luo Z.H."/>
            <person name="Li M."/>
        </authorList>
    </citation>
    <scope>NUCLEOTIDE SEQUENCE [LARGE SCALE GENOMIC DNA]</scope>
    <source>
        <strain evidence="9">HyVt-233</strain>
    </source>
</reference>
<dbReference type="NCBIfam" id="NF003246">
    <property type="entry name" value="PRK04204.1-2"/>
    <property type="match status" value="1"/>
</dbReference>
<comment type="caution">
    <text evidence="9">The sequence shown here is derived from an EMBL/GenBank/DDBJ whole genome shotgun (WGS) entry which is preliminary data.</text>
</comment>
<feature type="domain" description="RNA 3'-terminal phosphate cyclase insert" evidence="8">
    <location>
        <begin position="183"/>
        <end position="269"/>
    </location>
</feature>
<evidence type="ECO:0000256" key="6">
    <source>
        <dbReference type="NCBIfam" id="TIGR03399"/>
    </source>
</evidence>
<dbReference type="Proteomes" id="UP000886289">
    <property type="component" value="Unassembled WGS sequence"/>
</dbReference>
<evidence type="ECO:0000256" key="5">
    <source>
        <dbReference type="HAMAP-Rule" id="MF_00200"/>
    </source>
</evidence>
<dbReference type="GO" id="GO:0003963">
    <property type="term" value="F:RNA-3'-phosphate cyclase activity"/>
    <property type="evidence" value="ECO:0007669"/>
    <property type="project" value="UniProtKB-UniRule"/>
</dbReference>
<keyword evidence="5" id="KW-0963">Cytoplasm</keyword>
<dbReference type="InterPro" id="IPR013791">
    <property type="entry name" value="RNA3'-term_phos_cycl_insert"/>
</dbReference>
<dbReference type="NCBIfam" id="TIGR03399">
    <property type="entry name" value="RNA_3prim_cycl"/>
    <property type="match status" value="1"/>
</dbReference>
<dbReference type="InterPro" id="IPR017770">
    <property type="entry name" value="RNA3'_term_phos_cyc_type_1"/>
</dbReference>
<dbReference type="GO" id="GO:0005524">
    <property type="term" value="F:ATP binding"/>
    <property type="evidence" value="ECO:0007669"/>
    <property type="project" value="UniProtKB-KW"/>
</dbReference>
<protein>
    <recommendedName>
        <fullName evidence="5 6">RNA 3'-terminal phosphate cyclase</fullName>
        <shortName evidence="5">RNA cyclase</shortName>
        <shortName evidence="5">RNA-3'-phosphate cyclase</shortName>
        <ecNumber evidence="5 6">6.5.1.4</ecNumber>
    </recommendedName>
</protein>
<dbReference type="EMBL" id="DRBS01000291">
    <property type="protein sequence ID" value="HDD44744.1"/>
    <property type="molecule type" value="Genomic_DNA"/>
</dbReference>
<proteinExistence type="inferred from homology"/>
<organism evidence="9">
    <name type="scientific">Desulfofervidus auxilii</name>
    <dbReference type="NCBI Taxonomy" id="1621989"/>
    <lineage>
        <taxon>Bacteria</taxon>
        <taxon>Pseudomonadati</taxon>
        <taxon>Thermodesulfobacteriota</taxon>
        <taxon>Candidatus Desulfofervidia</taxon>
        <taxon>Candidatus Desulfofervidales</taxon>
        <taxon>Candidatus Desulfofervidaceae</taxon>
        <taxon>Candidatus Desulfofervidus</taxon>
    </lineage>
</organism>
<evidence type="ECO:0000259" key="7">
    <source>
        <dbReference type="Pfam" id="PF01137"/>
    </source>
</evidence>
<gene>
    <name evidence="5 9" type="primary">rtcA</name>
    <name evidence="9" type="ORF">ENG63_07795</name>
</gene>
<dbReference type="HAMAP" id="MF_00200">
    <property type="entry name" value="RTC"/>
    <property type="match status" value="1"/>
</dbReference>
<dbReference type="Pfam" id="PF05189">
    <property type="entry name" value="RTC_insert"/>
    <property type="match status" value="1"/>
</dbReference>
<evidence type="ECO:0000313" key="9">
    <source>
        <dbReference type="EMBL" id="HDD44744.1"/>
    </source>
</evidence>
<dbReference type="Pfam" id="PF01137">
    <property type="entry name" value="RTC"/>
    <property type="match status" value="1"/>
</dbReference>
<evidence type="ECO:0000259" key="8">
    <source>
        <dbReference type="Pfam" id="PF05189"/>
    </source>
</evidence>
<dbReference type="PANTHER" id="PTHR11096">
    <property type="entry name" value="RNA 3' TERMINAL PHOSPHATE CYCLASE"/>
    <property type="match status" value="1"/>
</dbReference>
<evidence type="ECO:0000256" key="2">
    <source>
        <dbReference type="ARBA" id="ARBA00022598"/>
    </source>
</evidence>
<keyword evidence="3 5" id="KW-0547">Nucleotide-binding</keyword>
<dbReference type="InterPro" id="IPR037136">
    <property type="entry name" value="RNA3'_phos_cyclase_dom_sf"/>
</dbReference>
<comment type="subcellular location">
    <subcellularLocation>
        <location evidence="5">Cytoplasm</location>
    </subcellularLocation>
</comment>
<feature type="binding site" evidence="5">
    <location>
        <begin position="283"/>
        <end position="287"/>
    </location>
    <ligand>
        <name>ATP</name>
        <dbReference type="ChEBI" id="CHEBI:30616"/>
    </ligand>
</feature>
<evidence type="ECO:0000256" key="4">
    <source>
        <dbReference type="ARBA" id="ARBA00024481"/>
    </source>
</evidence>
<dbReference type="InterPro" id="IPR023797">
    <property type="entry name" value="RNA3'_phos_cyclase_dom"/>
</dbReference>
<dbReference type="Gene3D" id="3.65.10.20">
    <property type="entry name" value="RNA 3'-terminal phosphate cyclase domain"/>
    <property type="match status" value="1"/>
</dbReference>
<dbReference type="InterPro" id="IPR000228">
    <property type="entry name" value="RNA3'_term_phos_cyc"/>
</dbReference>
<accession>A0A7C0U371</accession>
<dbReference type="SUPFAM" id="SSF52913">
    <property type="entry name" value="RNA 3'-terminal phosphate cyclase, RPTC, insert domain"/>
    <property type="match status" value="1"/>
</dbReference>
<keyword evidence="2 5" id="KW-0436">Ligase</keyword>
<dbReference type="AlphaFoldDB" id="A0A7C0U371"/>
<evidence type="ECO:0000256" key="3">
    <source>
        <dbReference type="ARBA" id="ARBA00022741"/>
    </source>
</evidence>
<comment type="similarity">
    <text evidence="1 5">Belongs to the RNA 3'-terminal cyclase family. Type 1 subfamily.</text>
</comment>
<comment type="function">
    <text evidence="5">Catalyzes the conversion of 3'-phosphate to a 2',3'-cyclic phosphodiester at the end of RNA. The mechanism of action of the enzyme occurs in 3 steps: (A) adenylation of the enzyme by ATP; (B) transfer of adenylate to an RNA-N3'P to produce RNA-N3'PP5'A; (C) and attack of the adjacent 2'-hydroxyl on the 3'-phosphorus in the diester linkage to produce the cyclic end product. The biological role of this enzyme is unknown but it is likely to function in some aspects of cellular RNA processing.</text>
</comment>
<dbReference type="InterPro" id="IPR036553">
    <property type="entry name" value="RPTC_insert"/>
</dbReference>
<dbReference type="GO" id="GO:0005737">
    <property type="term" value="C:cytoplasm"/>
    <property type="evidence" value="ECO:0007669"/>
    <property type="project" value="UniProtKB-SubCell"/>
</dbReference>
<feature type="binding site" evidence="5">
    <location>
        <position position="100"/>
    </location>
    <ligand>
        <name>ATP</name>
        <dbReference type="ChEBI" id="CHEBI:30616"/>
    </ligand>
</feature>
<dbReference type="GO" id="GO:0006396">
    <property type="term" value="P:RNA processing"/>
    <property type="evidence" value="ECO:0007669"/>
    <property type="project" value="UniProtKB-UniRule"/>
</dbReference>